<evidence type="ECO:0000259" key="2">
    <source>
        <dbReference type="Pfam" id="PF01970"/>
    </source>
</evidence>
<keyword evidence="1" id="KW-1133">Transmembrane helix</keyword>
<accession>A0A939J7E6</accession>
<dbReference type="Proteomes" id="UP000664096">
    <property type="component" value="Unassembled WGS sequence"/>
</dbReference>
<dbReference type="Pfam" id="PF01970">
    <property type="entry name" value="TctA"/>
    <property type="match status" value="1"/>
</dbReference>
<feature type="transmembrane region" description="Helical" evidence="1">
    <location>
        <begin position="354"/>
        <end position="378"/>
    </location>
</feature>
<feature type="transmembrane region" description="Helical" evidence="1">
    <location>
        <begin position="203"/>
        <end position="222"/>
    </location>
</feature>
<feature type="domain" description="DUF112" evidence="2">
    <location>
        <begin position="19"/>
        <end position="437"/>
    </location>
</feature>
<proteinExistence type="predicted"/>
<dbReference type="EMBL" id="JAEKJZ010000008">
    <property type="protein sequence ID" value="MBN9673754.1"/>
    <property type="molecule type" value="Genomic_DNA"/>
</dbReference>
<feature type="transmembrane region" description="Helical" evidence="1">
    <location>
        <begin position="20"/>
        <end position="50"/>
    </location>
</feature>
<protein>
    <submittedName>
        <fullName evidence="3">Tripartite tricarboxylate transporter permease</fullName>
    </submittedName>
</protein>
<reference evidence="3" key="1">
    <citation type="submission" date="2020-12" db="EMBL/GenBank/DDBJ databases">
        <title>Oil enriched cultivation method for isolating marine PHA-producing bacteria.</title>
        <authorList>
            <person name="Zheng W."/>
            <person name="Yu S."/>
            <person name="Huang Y."/>
        </authorList>
    </citation>
    <scope>NUCLEOTIDE SEQUENCE</scope>
    <source>
        <strain evidence="3">SY-2-12</strain>
    </source>
</reference>
<evidence type="ECO:0000256" key="1">
    <source>
        <dbReference type="SAM" id="Phobius"/>
    </source>
</evidence>
<feature type="transmembrane region" description="Helical" evidence="1">
    <location>
        <begin position="468"/>
        <end position="490"/>
    </location>
</feature>
<sequence length="504" mass="52628">MIHDLFTTILADLFNPYSLFLALTGVVLGLVFGALPGVSSTMALAVMLPFTYGMETPAAMTLMLAVFFSSVYAGSVSAILLNIPGTPGAMITLLDGHSMARKGKAAEAMAYALIASIFGGIIGWVILVLLAPVIANYALKFGSAEYAAVVFFGLALVAYASSGDTLRGLAAGAIGLIVGLVGRDKITDVPRFTFGTADLQGGIDIIPLAIGLFGIAEVLSLLTRSDDDASQVPESPARTWPKWTALRQEFPTALRGSVIGTFVGAIPAAGSAIAVALAYACEKRLSKKPETFGTGIPRGIVAPEAANNACVGGALIPMMTLGIPGDSITAVLIGVLLLHGLRPGPGLFENQPDLIITIYGALFVAILLTALVAGAIGIPVYRKILAIPQRLLTAGVLILCLLGAFSVRNAAIDVWVAIFFGAVGFSFIRLNIPVLPLAFGAVLGPLLEENLRRTLLIHRDISVFFDRPISCVLIMVSLAILVLPALFSLISKLRTVRQKTSSGV</sequence>
<feature type="transmembrane region" description="Helical" evidence="1">
    <location>
        <begin position="414"/>
        <end position="447"/>
    </location>
</feature>
<feature type="transmembrane region" description="Helical" evidence="1">
    <location>
        <begin position="62"/>
        <end position="83"/>
    </location>
</feature>
<feature type="transmembrane region" description="Helical" evidence="1">
    <location>
        <begin position="390"/>
        <end position="408"/>
    </location>
</feature>
<dbReference type="RefSeq" id="WP_207143965.1">
    <property type="nucleotide sequence ID" value="NZ_JAEKJZ010000008.1"/>
</dbReference>
<comment type="caution">
    <text evidence="3">The sequence shown here is derived from an EMBL/GenBank/DDBJ whole genome shotgun (WGS) entry which is preliminary data.</text>
</comment>
<organism evidence="3 4">
    <name type="scientific">Roseibium aggregatum</name>
    <dbReference type="NCBI Taxonomy" id="187304"/>
    <lineage>
        <taxon>Bacteria</taxon>
        <taxon>Pseudomonadati</taxon>
        <taxon>Pseudomonadota</taxon>
        <taxon>Alphaproteobacteria</taxon>
        <taxon>Hyphomicrobiales</taxon>
        <taxon>Stappiaceae</taxon>
        <taxon>Roseibium</taxon>
    </lineage>
</organism>
<gene>
    <name evidence="3" type="ORF">JF539_25590</name>
</gene>
<keyword evidence="1" id="KW-0472">Membrane</keyword>
<evidence type="ECO:0000313" key="4">
    <source>
        <dbReference type="Proteomes" id="UP000664096"/>
    </source>
</evidence>
<dbReference type="PANTHER" id="PTHR35342">
    <property type="entry name" value="TRICARBOXYLIC TRANSPORT PROTEIN"/>
    <property type="match status" value="1"/>
</dbReference>
<dbReference type="PRINTS" id="PR00173">
    <property type="entry name" value="EDTRNSPORT"/>
</dbReference>
<dbReference type="PANTHER" id="PTHR35342:SF5">
    <property type="entry name" value="TRICARBOXYLIC TRANSPORT PROTEIN"/>
    <property type="match status" value="1"/>
</dbReference>
<feature type="transmembrane region" description="Helical" evidence="1">
    <location>
        <begin position="108"/>
        <end position="131"/>
    </location>
</feature>
<feature type="transmembrane region" description="Helical" evidence="1">
    <location>
        <begin position="166"/>
        <end position="182"/>
    </location>
</feature>
<feature type="transmembrane region" description="Helical" evidence="1">
    <location>
        <begin position="323"/>
        <end position="342"/>
    </location>
</feature>
<evidence type="ECO:0000313" key="3">
    <source>
        <dbReference type="EMBL" id="MBN9673754.1"/>
    </source>
</evidence>
<feature type="transmembrane region" description="Helical" evidence="1">
    <location>
        <begin position="143"/>
        <end position="160"/>
    </location>
</feature>
<dbReference type="InterPro" id="IPR002823">
    <property type="entry name" value="DUF112_TM"/>
</dbReference>
<dbReference type="AlphaFoldDB" id="A0A939J7E6"/>
<keyword evidence="1" id="KW-0812">Transmembrane</keyword>
<name>A0A939J7E6_9HYPH</name>
<feature type="transmembrane region" description="Helical" evidence="1">
    <location>
        <begin position="258"/>
        <end position="280"/>
    </location>
</feature>